<dbReference type="AlphaFoldDB" id="A0A166TVS2"/>
<feature type="compositionally biased region" description="Basic and acidic residues" evidence="1">
    <location>
        <begin position="90"/>
        <end position="105"/>
    </location>
</feature>
<gene>
    <name evidence="2" type="ORF">FIBSPDRAFT_926114</name>
</gene>
<dbReference type="EMBL" id="KV417491">
    <property type="protein sequence ID" value="KZP31039.1"/>
    <property type="molecule type" value="Genomic_DNA"/>
</dbReference>
<evidence type="ECO:0000313" key="3">
    <source>
        <dbReference type="Proteomes" id="UP000076532"/>
    </source>
</evidence>
<protein>
    <submittedName>
        <fullName evidence="2">Uncharacterized protein</fullName>
    </submittedName>
</protein>
<evidence type="ECO:0000313" key="2">
    <source>
        <dbReference type="EMBL" id="KZP31039.1"/>
    </source>
</evidence>
<accession>A0A166TVS2</accession>
<organism evidence="2 3">
    <name type="scientific">Athelia psychrophila</name>
    <dbReference type="NCBI Taxonomy" id="1759441"/>
    <lineage>
        <taxon>Eukaryota</taxon>
        <taxon>Fungi</taxon>
        <taxon>Dikarya</taxon>
        <taxon>Basidiomycota</taxon>
        <taxon>Agaricomycotina</taxon>
        <taxon>Agaricomycetes</taxon>
        <taxon>Agaricomycetidae</taxon>
        <taxon>Atheliales</taxon>
        <taxon>Atheliaceae</taxon>
        <taxon>Athelia</taxon>
    </lineage>
</organism>
<dbReference type="Proteomes" id="UP000076532">
    <property type="component" value="Unassembled WGS sequence"/>
</dbReference>
<feature type="compositionally biased region" description="Pro residues" evidence="1">
    <location>
        <begin position="1"/>
        <end position="24"/>
    </location>
</feature>
<dbReference type="STRING" id="436010.A0A166TVS2"/>
<keyword evidence="3" id="KW-1185">Reference proteome</keyword>
<reference evidence="2 3" key="1">
    <citation type="journal article" date="2016" name="Mol. Biol. Evol.">
        <title>Comparative Genomics of Early-Diverging Mushroom-Forming Fungi Provides Insights into the Origins of Lignocellulose Decay Capabilities.</title>
        <authorList>
            <person name="Nagy L.G."/>
            <person name="Riley R."/>
            <person name="Tritt A."/>
            <person name="Adam C."/>
            <person name="Daum C."/>
            <person name="Floudas D."/>
            <person name="Sun H."/>
            <person name="Yadav J.S."/>
            <person name="Pangilinan J."/>
            <person name="Larsson K.H."/>
            <person name="Matsuura K."/>
            <person name="Barry K."/>
            <person name="Labutti K."/>
            <person name="Kuo R."/>
            <person name="Ohm R.A."/>
            <person name="Bhattacharya S.S."/>
            <person name="Shirouzu T."/>
            <person name="Yoshinaga Y."/>
            <person name="Martin F.M."/>
            <person name="Grigoriev I.V."/>
            <person name="Hibbett D.S."/>
        </authorList>
    </citation>
    <scope>NUCLEOTIDE SEQUENCE [LARGE SCALE GENOMIC DNA]</scope>
    <source>
        <strain evidence="2 3">CBS 109695</strain>
    </source>
</reference>
<feature type="region of interest" description="Disordered" evidence="1">
    <location>
        <begin position="1"/>
        <end position="145"/>
    </location>
</feature>
<feature type="region of interest" description="Disordered" evidence="1">
    <location>
        <begin position="159"/>
        <end position="199"/>
    </location>
</feature>
<feature type="compositionally biased region" description="Basic and acidic residues" evidence="1">
    <location>
        <begin position="185"/>
        <end position="199"/>
    </location>
</feature>
<dbReference type="OrthoDB" id="2803856at2759"/>
<feature type="compositionally biased region" description="Gly residues" evidence="1">
    <location>
        <begin position="27"/>
        <end position="40"/>
    </location>
</feature>
<name>A0A166TVS2_9AGAM</name>
<proteinExistence type="predicted"/>
<sequence length="199" mass="20990">MSPPPQGSEMSPPPGMFFGGPPPGFMGQPGVGGFPGGGFPPGNDATTRDDATTWHAPALPRDAATAVHTGTSAVAIRGHADATAIVRPRRAPEFARDGDESEWRRGAHAASSPPSSPSPTPQDGPGGERPRRDGQLVPPNPALRQVILDLKKKMELKYGDANFSPDEKRGRSSTYYVPPGPPPTDEPRGTKRARAEDLF</sequence>
<evidence type="ECO:0000256" key="1">
    <source>
        <dbReference type="SAM" id="MobiDB-lite"/>
    </source>
</evidence>